<dbReference type="InterPro" id="IPR023198">
    <property type="entry name" value="PGP-like_dom2"/>
</dbReference>
<organism evidence="1 2">
    <name type="scientific">Actinocrinis puniceicyclus</name>
    <dbReference type="NCBI Taxonomy" id="977794"/>
    <lineage>
        <taxon>Bacteria</taxon>
        <taxon>Bacillati</taxon>
        <taxon>Actinomycetota</taxon>
        <taxon>Actinomycetes</taxon>
        <taxon>Catenulisporales</taxon>
        <taxon>Actinospicaceae</taxon>
        <taxon>Actinocrinis</taxon>
    </lineage>
</organism>
<dbReference type="AlphaFoldDB" id="A0A8J7WFY4"/>
<dbReference type="Gene3D" id="1.10.150.240">
    <property type="entry name" value="Putative phosphatase, domain 2"/>
    <property type="match status" value="1"/>
</dbReference>
<reference evidence="1" key="1">
    <citation type="submission" date="2021-04" db="EMBL/GenBank/DDBJ databases">
        <title>Genome based classification of Actinospica acidithermotolerans sp. nov., an actinobacterium isolated from an Indonesian hot spring.</title>
        <authorList>
            <person name="Kusuma A.B."/>
            <person name="Putra K.E."/>
            <person name="Nafisah S."/>
            <person name="Loh J."/>
            <person name="Nouioui I."/>
            <person name="Goodfellow M."/>
        </authorList>
    </citation>
    <scope>NUCLEOTIDE SEQUENCE</scope>
    <source>
        <strain evidence="1">DSM 45618</strain>
    </source>
</reference>
<keyword evidence="2" id="KW-1185">Reference proteome</keyword>
<dbReference type="Gene3D" id="3.40.50.1000">
    <property type="entry name" value="HAD superfamily/HAD-like"/>
    <property type="match status" value="1"/>
</dbReference>
<evidence type="ECO:0000313" key="2">
    <source>
        <dbReference type="Proteomes" id="UP000677913"/>
    </source>
</evidence>
<gene>
    <name evidence="1" type="ORF">KGA66_00320</name>
</gene>
<sequence length="201" mass="22239">MAIKAVVFDIGGVLEYTPDLGSERHWEAELGLPAGEISTRMRDVWLAGSVGTLPESEVYKALTARLGLDDRQLAAYVDDLWREYLGTPNTELIEYARALRTRYRTGILSNSFVGAREREQAAYGFEDLVDELVYSHEVGLSKPDPRVYELVCSRLSVLPAESVLLDDSQVCVDGAREAGLRAVLYRDNDSARAQIDALLAA</sequence>
<accession>A0A8J7WFY4</accession>
<comment type="caution">
    <text evidence="1">The sequence shown here is derived from an EMBL/GenBank/DDBJ whole genome shotgun (WGS) entry which is preliminary data.</text>
</comment>
<dbReference type="SFLD" id="SFLDG01129">
    <property type="entry name" value="C1.5:_HAD__Beta-PGM__Phosphata"/>
    <property type="match status" value="1"/>
</dbReference>
<dbReference type="EMBL" id="JAGSXH010000001">
    <property type="protein sequence ID" value="MBS2961468.1"/>
    <property type="molecule type" value="Genomic_DNA"/>
</dbReference>
<protein>
    <submittedName>
        <fullName evidence="1">HAD family phosphatase</fullName>
    </submittedName>
</protein>
<dbReference type="PANTHER" id="PTHR43611:SF3">
    <property type="entry name" value="FLAVIN MONONUCLEOTIDE HYDROLASE 1, CHLOROPLATIC"/>
    <property type="match status" value="1"/>
</dbReference>
<name>A0A8J7WFY4_9ACTN</name>
<dbReference type="PRINTS" id="PR00413">
    <property type="entry name" value="HADHALOGNASE"/>
</dbReference>
<dbReference type="InterPro" id="IPR036412">
    <property type="entry name" value="HAD-like_sf"/>
</dbReference>
<dbReference type="RefSeq" id="WP_211463180.1">
    <property type="nucleotide sequence ID" value="NZ_JAGSXH010000001.1"/>
</dbReference>
<dbReference type="SUPFAM" id="SSF56784">
    <property type="entry name" value="HAD-like"/>
    <property type="match status" value="1"/>
</dbReference>
<dbReference type="InterPro" id="IPR023214">
    <property type="entry name" value="HAD_sf"/>
</dbReference>
<dbReference type="InterPro" id="IPR006439">
    <property type="entry name" value="HAD-SF_hydro_IA"/>
</dbReference>
<dbReference type="PANTHER" id="PTHR43611">
    <property type="entry name" value="ALPHA-D-GLUCOSE 1-PHOSPHATE PHOSPHATASE"/>
    <property type="match status" value="1"/>
</dbReference>
<dbReference type="Proteomes" id="UP000677913">
    <property type="component" value="Unassembled WGS sequence"/>
</dbReference>
<dbReference type="CDD" id="cd02603">
    <property type="entry name" value="HAD_sEH-N_like"/>
    <property type="match status" value="1"/>
</dbReference>
<proteinExistence type="predicted"/>
<evidence type="ECO:0000313" key="1">
    <source>
        <dbReference type="EMBL" id="MBS2961468.1"/>
    </source>
</evidence>
<dbReference type="Pfam" id="PF00702">
    <property type="entry name" value="Hydrolase"/>
    <property type="match status" value="1"/>
</dbReference>
<dbReference type="NCBIfam" id="TIGR01509">
    <property type="entry name" value="HAD-SF-IA-v3"/>
    <property type="match status" value="1"/>
</dbReference>
<dbReference type="SFLD" id="SFLDS00003">
    <property type="entry name" value="Haloacid_Dehalogenase"/>
    <property type="match status" value="1"/>
</dbReference>